<protein>
    <submittedName>
        <fullName evidence="2">Uncharacterized protein</fullName>
    </submittedName>
</protein>
<feature type="region of interest" description="Disordered" evidence="1">
    <location>
        <begin position="254"/>
        <end position="277"/>
    </location>
</feature>
<evidence type="ECO:0000313" key="3">
    <source>
        <dbReference type="Proteomes" id="UP000800096"/>
    </source>
</evidence>
<dbReference type="InterPro" id="IPR036770">
    <property type="entry name" value="Ankyrin_rpt-contain_sf"/>
</dbReference>
<dbReference type="OrthoDB" id="539213at2759"/>
<name>A0A6A5QY97_AMPQU</name>
<gene>
    <name evidence="2" type="ORF">BDU57DRAFT_509210</name>
</gene>
<accession>A0A6A5QY97</accession>
<dbReference type="Gene3D" id="1.25.40.20">
    <property type="entry name" value="Ankyrin repeat-containing domain"/>
    <property type="match status" value="1"/>
</dbReference>
<organism evidence="2 3">
    <name type="scientific">Ampelomyces quisqualis</name>
    <name type="common">Powdery mildew agent</name>
    <dbReference type="NCBI Taxonomy" id="50730"/>
    <lineage>
        <taxon>Eukaryota</taxon>
        <taxon>Fungi</taxon>
        <taxon>Dikarya</taxon>
        <taxon>Ascomycota</taxon>
        <taxon>Pezizomycotina</taxon>
        <taxon>Dothideomycetes</taxon>
        <taxon>Pleosporomycetidae</taxon>
        <taxon>Pleosporales</taxon>
        <taxon>Pleosporineae</taxon>
        <taxon>Phaeosphaeriaceae</taxon>
        <taxon>Ampelomyces</taxon>
    </lineage>
</organism>
<dbReference type="EMBL" id="ML979132">
    <property type="protein sequence ID" value="KAF1920775.1"/>
    <property type="molecule type" value="Genomic_DNA"/>
</dbReference>
<dbReference type="AlphaFoldDB" id="A0A6A5QY97"/>
<dbReference type="SUPFAM" id="SSF48403">
    <property type="entry name" value="Ankyrin repeat"/>
    <property type="match status" value="1"/>
</dbReference>
<reference evidence="2" key="1">
    <citation type="journal article" date="2020" name="Stud. Mycol.">
        <title>101 Dothideomycetes genomes: a test case for predicting lifestyles and emergence of pathogens.</title>
        <authorList>
            <person name="Haridas S."/>
            <person name="Albert R."/>
            <person name="Binder M."/>
            <person name="Bloem J."/>
            <person name="Labutti K."/>
            <person name="Salamov A."/>
            <person name="Andreopoulos B."/>
            <person name="Baker S."/>
            <person name="Barry K."/>
            <person name="Bills G."/>
            <person name="Bluhm B."/>
            <person name="Cannon C."/>
            <person name="Castanera R."/>
            <person name="Culley D."/>
            <person name="Daum C."/>
            <person name="Ezra D."/>
            <person name="Gonzalez J."/>
            <person name="Henrissat B."/>
            <person name="Kuo A."/>
            <person name="Liang C."/>
            <person name="Lipzen A."/>
            <person name="Lutzoni F."/>
            <person name="Magnuson J."/>
            <person name="Mondo S."/>
            <person name="Nolan M."/>
            <person name="Ohm R."/>
            <person name="Pangilinan J."/>
            <person name="Park H.-J."/>
            <person name="Ramirez L."/>
            <person name="Alfaro M."/>
            <person name="Sun H."/>
            <person name="Tritt A."/>
            <person name="Yoshinaga Y."/>
            <person name="Zwiers L.-H."/>
            <person name="Turgeon B."/>
            <person name="Goodwin S."/>
            <person name="Spatafora J."/>
            <person name="Crous P."/>
            <person name="Grigoriev I."/>
        </authorList>
    </citation>
    <scope>NUCLEOTIDE SEQUENCE</scope>
    <source>
        <strain evidence="2">HMLAC05119</strain>
    </source>
</reference>
<sequence>MIKVLLDARAQQTCRDNVGNNIIHSILSNNASREDEDLELFRSLLSLIDTRILASLFIERSTAEPGAATLLARWVRMFLESNRMYYNINNNSIDRQALEKPLRIILEFSKGDDLSIVNSEGDTPVHAATRYSADALVRIILECRPELLFRENATGHTPHEVAEDAYLSKQIFNDPPFIHLQNGPYFPHGRRRLSVRSRNTTGVLDRRPEIFVEEPEDNRSETEKVWDVCKEIAQETPATKRKLVSLVEASEVAERLARKKGTRDQAEEQKAQGGEEIKGDDVDVWFQMVLRVE</sequence>
<evidence type="ECO:0000256" key="1">
    <source>
        <dbReference type="SAM" id="MobiDB-lite"/>
    </source>
</evidence>
<dbReference type="Proteomes" id="UP000800096">
    <property type="component" value="Unassembled WGS sequence"/>
</dbReference>
<evidence type="ECO:0000313" key="2">
    <source>
        <dbReference type="EMBL" id="KAF1920775.1"/>
    </source>
</evidence>
<proteinExistence type="predicted"/>
<keyword evidence="3" id="KW-1185">Reference proteome</keyword>